<keyword evidence="1" id="KW-0812">Transmembrane</keyword>
<accession>A0A0S4M1U3</accession>
<keyword evidence="1" id="KW-0472">Membrane</keyword>
<dbReference type="InterPro" id="IPR025833">
    <property type="entry name" value="GDYXXLXY"/>
</dbReference>
<dbReference type="AlphaFoldDB" id="A0A0S4M1U3"/>
<dbReference type="Proteomes" id="UP000198651">
    <property type="component" value="Chromosome I"/>
</dbReference>
<keyword evidence="3" id="KW-1185">Reference proteome</keyword>
<dbReference type="Pfam" id="PF14345">
    <property type="entry name" value="GDYXXLXY"/>
    <property type="match status" value="1"/>
</dbReference>
<organism evidence="2 3">
    <name type="scientific">Candidatus Ichthyocystis hellenicum</name>
    <dbReference type="NCBI Taxonomy" id="1561003"/>
    <lineage>
        <taxon>Bacteria</taxon>
        <taxon>Pseudomonadati</taxon>
        <taxon>Pseudomonadota</taxon>
        <taxon>Betaproteobacteria</taxon>
        <taxon>Burkholderiales</taxon>
        <taxon>Candidatus Ichthyocystis</taxon>
    </lineage>
</organism>
<sequence>MNAKIMIIWLIMVIMFLNYAIYEKERIRGSSDSVFLSIDTVIYRSFIGDDYALLKYDIEKTIPDKDIVSSPDRGYIVIGVDDNKVAHFVRVYAGETLSLNERLIRFHKNKRSINIVPNSFFIQERSIENYKKSKYAIFNFGKSGEYVLAKLADKDKKYIKLSTI</sequence>
<reference evidence="3" key="1">
    <citation type="submission" date="2015-11" db="EMBL/GenBank/DDBJ databases">
        <authorList>
            <person name="Seth-Smith H.M.B."/>
        </authorList>
    </citation>
    <scope>NUCLEOTIDE SEQUENCE [LARGE SCALE GENOMIC DNA]</scope>
    <source>
        <strain evidence="3">2013Ark11</strain>
    </source>
</reference>
<evidence type="ECO:0000313" key="3">
    <source>
        <dbReference type="Proteomes" id="UP000198651"/>
    </source>
</evidence>
<dbReference type="EMBL" id="LN906597">
    <property type="protein sequence ID" value="CUT17747.1"/>
    <property type="molecule type" value="Genomic_DNA"/>
</dbReference>
<feature type="transmembrane region" description="Helical" evidence="1">
    <location>
        <begin position="6"/>
        <end position="22"/>
    </location>
</feature>
<evidence type="ECO:0000256" key="1">
    <source>
        <dbReference type="SAM" id="Phobius"/>
    </source>
</evidence>
<keyword evidence="1" id="KW-1133">Transmembrane helix</keyword>
<proteinExistence type="predicted"/>
<name>A0A0S4M1U3_9BURK</name>
<dbReference type="STRING" id="1561003.Ark11_0926"/>
<protein>
    <submittedName>
        <fullName evidence="2">Putative membrane protein, GDYXXLXY domain</fullName>
    </submittedName>
</protein>
<evidence type="ECO:0000313" key="2">
    <source>
        <dbReference type="EMBL" id="CUT17747.1"/>
    </source>
</evidence>
<gene>
    <name evidence="2" type="ORF">Ark11_0926</name>
</gene>